<feature type="transmembrane region" description="Helical" evidence="1">
    <location>
        <begin position="7"/>
        <end position="25"/>
    </location>
</feature>
<feature type="transmembrane region" description="Helical" evidence="1">
    <location>
        <begin position="37"/>
        <end position="58"/>
    </location>
</feature>
<dbReference type="Proteomes" id="UP000028931">
    <property type="component" value="Chromosome"/>
</dbReference>
<organism evidence="2 3">
    <name type="scientific">Pseudomonas alkylphenolica</name>
    <dbReference type="NCBI Taxonomy" id="237609"/>
    <lineage>
        <taxon>Bacteria</taxon>
        <taxon>Pseudomonadati</taxon>
        <taxon>Pseudomonadota</taxon>
        <taxon>Gammaproteobacteria</taxon>
        <taxon>Pseudomonadales</taxon>
        <taxon>Pseudomonadaceae</taxon>
        <taxon>Pseudomonas</taxon>
    </lineage>
</organism>
<accession>A0A077FHK2</accession>
<evidence type="ECO:0000313" key="2">
    <source>
        <dbReference type="EMBL" id="AIL63544.1"/>
    </source>
</evidence>
<dbReference type="AlphaFoldDB" id="A0A077FHK2"/>
<dbReference type="HOGENOM" id="CLU_1502263_0_0_6"/>
<evidence type="ECO:0000256" key="1">
    <source>
        <dbReference type="SAM" id="Phobius"/>
    </source>
</evidence>
<name>A0A077FHK2_9PSED</name>
<sequence>MILANRYVSLTLLLFLASLCFNAMYMTGDGRLHALQALLYGPWGLVFGMYGWFANPLLGLAMLLHRRWRWVSLVLGLAALGLALSSFGIDRMPDNRSYNFVNLTHFAPGFYLWLLAIFGFCLGQAWWCRQARQGVPIPGWHWLDGALIVVLGLVIHFALEAPSLRFEMNRALEPQPSIQPIDPDTI</sequence>
<dbReference type="KEGG" id="palk:PSAKL28_44000"/>
<evidence type="ECO:0000313" key="3">
    <source>
        <dbReference type="Proteomes" id="UP000028931"/>
    </source>
</evidence>
<keyword evidence="1" id="KW-0472">Membrane</keyword>
<feature type="transmembrane region" description="Helical" evidence="1">
    <location>
        <begin position="109"/>
        <end position="128"/>
    </location>
</feature>
<keyword evidence="1" id="KW-0812">Transmembrane</keyword>
<protein>
    <submittedName>
        <fullName evidence="2">Uncharacterized protein</fullName>
    </submittedName>
</protein>
<reference evidence="2 3" key="1">
    <citation type="submission" date="2014-07" db="EMBL/GenBank/DDBJ databases">
        <authorList>
            <person name="Lee K."/>
            <person name="Lim J.Y."/>
            <person name="Hwang I."/>
        </authorList>
    </citation>
    <scope>NUCLEOTIDE SEQUENCE [LARGE SCALE GENOMIC DNA]</scope>
    <source>
        <strain evidence="2 3">KL28</strain>
    </source>
</reference>
<proteinExistence type="predicted"/>
<feature type="transmembrane region" description="Helical" evidence="1">
    <location>
        <begin position="140"/>
        <end position="159"/>
    </location>
</feature>
<dbReference type="EMBL" id="CP009048">
    <property type="protein sequence ID" value="AIL63544.1"/>
    <property type="molecule type" value="Genomic_DNA"/>
</dbReference>
<dbReference type="eggNOG" id="ENOG50336TK">
    <property type="taxonomic scope" value="Bacteria"/>
</dbReference>
<feature type="transmembrane region" description="Helical" evidence="1">
    <location>
        <begin position="70"/>
        <end position="89"/>
    </location>
</feature>
<keyword evidence="1" id="KW-1133">Transmembrane helix</keyword>
<gene>
    <name evidence="2" type="ORF">PSAKL28_44000</name>
</gene>